<keyword evidence="6 9" id="KW-0808">Transferase</keyword>
<evidence type="ECO:0000256" key="2">
    <source>
        <dbReference type="ARBA" id="ARBA00009396"/>
    </source>
</evidence>
<dbReference type="OrthoDB" id="9803573at2"/>
<proteinExistence type="inferred from homology"/>
<feature type="domain" description="Pyruvate carboxyltransferase" evidence="11">
    <location>
        <begin position="14"/>
        <end position="268"/>
    </location>
</feature>
<dbReference type="Gene3D" id="3.20.20.70">
    <property type="entry name" value="Aldolase class I"/>
    <property type="match status" value="1"/>
</dbReference>
<evidence type="ECO:0000259" key="11">
    <source>
        <dbReference type="PROSITE" id="PS50991"/>
    </source>
</evidence>
<dbReference type="EMBL" id="CP001804">
    <property type="protein sequence ID" value="ACY16973.1"/>
    <property type="molecule type" value="Genomic_DNA"/>
</dbReference>
<dbReference type="Proteomes" id="UP000001880">
    <property type="component" value="Chromosome"/>
</dbReference>
<dbReference type="SUPFAM" id="SSF51569">
    <property type="entry name" value="Aldolase"/>
    <property type="match status" value="1"/>
</dbReference>
<keyword evidence="13" id="KW-1185">Reference proteome</keyword>
<comment type="similarity">
    <text evidence="2">Belongs to the alpha-IPM synthase/homocitrate synthase family. LeuA type 1 subfamily.</text>
</comment>
<dbReference type="KEGG" id="hoh:Hoch_4480"/>
<reference evidence="12 13" key="1">
    <citation type="journal article" date="2010" name="Stand. Genomic Sci.">
        <title>Complete genome sequence of Haliangium ochraceum type strain (SMP-2).</title>
        <authorList>
            <consortium name="US DOE Joint Genome Institute (JGI-PGF)"/>
            <person name="Ivanova N."/>
            <person name="Daum C."/>
            <person name="Lang E."/>
            <person name="Abt B."/>
            <person name="Kopitz M."/>
            <person name="Saunders E."/>
            <person name="Lapidus A."/>
            <person name="Lucas S."/>
            <person name="Glavina Del Rio T."/>
            <person name="Nolan M."/>
            <person name="Tice H."/>
            <person name="Copeland A."/>
            <person name="Cheng J.F."/>
            <person name="Chen F."/>
            <person name="Bruce D."/>
            <person name="Goodwin L."/>
            <person name="Pitluck S."/>
            <person name="Mavromatis K."/>
            <person name="Pati A."/>
            <person name="Mikhailova N."/>
            <person name="Chen A."/>
            <person name="Palaniappan K."/>
            <person name="Land M."/>
            <person name="Hauser L."/>
            <person name="Chang Y.J."/>
            <person name="Jeffries C.D."/>
            <person name="Detter J.C."/>
            <person name="Brettin T."/>
            <person name="Rohde M."/>
            <person name="Goker M."/>
            <person name="Bristow J."/>
            <person name="Markowitz V."/>
            <person name="Eisen J.A."/>
            <person name="Hugenholtz P."/>
            <person name="Kyrpides N.C."/>
            <person name="Klenk H.P."/>
        </authorList>
    </citation>
    <scope>NUCLEOTIDE SEQUENCE [LARGE SCALE GENOMIC DNA]</scope>
    <source>
        <strain evidence="13">DSM 14365 / CIP 107738 / JCM 11303 / AJ 13395 / SMP-2</strain>
    </source>
</reference>
<organism evidence="12 13">
    <name type="scientific">Haliangium ochraceum (strain DSM 14365 / JCM 11303 / SMP-2)</name>
    <dbReference type="NCBI Taxonomy" id="502025"/>
    <lineage>
        <taxon>Bacteria</taxon>
        <taxon>Pseudomonadati</taxon>
        <taxon>Myxococcota</taxon>
        <taxon>Polyangia</taxon>
        <taxon>Haliangiales</taxon>
        <taxon>Kofleriaceae</taxon>
        <taxon>Haliangium</taxon>
    </lineage>
</organism>
<dbReference type="Pfam" id="PF22617">
    <property type="entry name" value="HCS_D2"/>
    <property type="match status" value="1"/>
</dbReference>
<dbReference type="AlphaFoldDB" id="D0LNR8"/>
<keyword evidence="4" id="KW-0432">Leucine biosynthesis</keyword>
<evidence type="ECO:0000256" key="10">
    <source>
        <dbReference type="SAM" id="MobiDB-lite"/>
    </source>
</evidence>
<evidence type="ECO:0000256" key="9">
    <source>
        <dbReference type="RuleBase" id="RU003523"/>
    </source>
</evidence>
<dbReference type="GO" id="GO:0009098">
    <property type="term" value="P:L-leucine biosynthetic process"/>
    <property type="evidence" value="ECO:0007669"/>
    <property type="project" value="UniProtKB-KW"/>
</dbReference>
<dbReference type="HOGENOM" id="CLU_022158_4_0_7"/>
<dbReference type="RefSeq" id="WP_012829571.1">
    <property type="nucleotide sequence ID" value="NC_013440.1"/>
</dbReference>
<evidence type="ECO:0000256" key="6">
    <source>
        <dbReference type="ARBA" id="ARBA00022679"/>
    </source>
</evidence>
<dbReference type="PANTHER" id="PTHR10277">
    <property type="entry name" value="HOMOCITRATE SYNTHASE-RELATED"/>
    <property type="match status" value="1"/>
</dbReference>
<dbReference type="STRING" id="502025.Hoch_4480"/>
<dbReference type="Gene3D" id="1.10.238.260">
    <property type="match status" value="1"/>
</dbReference>
<keyword evidence="12" id="KW-0670">Pyruvate</keyword>
<dbReference type="InterPro" id="IPR054691">
    <property type="entry name" value="LeuA/HCS_post-cat"/>
</dbReference>
<evidence type="ECO:0000256" key="7">
    <source>
        <dbReference type="ARBA" id="ARBA00023211"/>
    </source>
</evidence>
<dbReference type="eggNOG" id="COG0119">
    <property type="taxonomic scope" value="Bacteria"/>
</dbReference>
<keyword evidence="8" id="KW-0100">Branched-chain amino acid biosynthesis</keyword>
<evidence type="ECO:0000256" key="1">
    <source>
        <dbReference type="ARBA" id="ARBA00004689"/>
    </source>
</evidence>
<dbReference type="PROSITE" id="PS50991">
    <property type="entry name" value="PYR_CT"/>
    <property type="match status" value="1"/>
</dbReference>
<evidence type="ECO:0000256" key="8">
    <source>
        <dbReference type="ARBA" id="ARBA00023304"/>
    </source>
</evidence>
<dbReference type="GO" id="GO:0003852">
    <property type="term" value="F:2-isopropylmalate synthase activity"/>
    <property type="evidence" value="ECO:0007669"/>
    <property type="project" value="UniProtKB-EC"/>
</dbReference>
<accession>D0LNR8</accession>
<name>D0LNR8_HALO1</name>
<dbReference type="PROSITE" id="PS00816">
    <property type="entry name" value="AIPM_HOMOCIT_SYNTH_2"/>
    <property type="match status" value="1"/>
</dbReference>
<sequence>MTTKQPNDKLIKPVEIIDCTLRDGEQAPGVWLTVQEKLALAKLLSQAGVDVLDAGFPASSPADMEAMQEMVAAGLRARIAATARPLARDIVAAEMANAHEVFMFLPTSALRMEQTLGITRDQAISLFCSGAEEVCSRGMTLNLVFEDATRSRPEMLTEIVRQVHAQADVRRVILADTVGCAIPAAMEALTRTVRSEIDADIVVTPHCHNDFGLAVANTLAAVSGGAGAVTCTVNGIGERAGNADLAETVAGLSLLLQREHGVDPHQLVALQEAVEIATGIHQSPTKPVTGINVFRHESGIHVDGMLKDPRSYEFLPASWVGRRSEYILGKHSGTSLIRRLAHMAGLDCDEHTASLLLAEVKAATQQRDKSEHQRAFQLKQAFEAVALSGISPFTVLLRLRQGVSGVGRGRPSRDGAAAWAAREPERVSS</sequence>
<keyword evidence="7" id="KW-0464">Manganese</keyword>
<evidence type="ECO:0000256" key="4">
    <source>
        <dbReference type="ARBA" id="ARBA00022430"/>
    </source>
</evidence>
<comment type="pathway">
    <text evidence="1">Amino-acid biosynthesis; L-leucine biosynthesis; L-leucine from 3-methyl-2-oxobutanoate: step 1/4.</text>
</comment>
<dbReference type="PROSITE" id="PS00815">
    <property type="entry name" value="AIPM_HOMOCIT_SYNTH_1"/>
    <property type="match status" value="1"/>
</dbReference>
<feature type="region of interest" description="Disordered" evidence="10">
    <location>
        <begin position="404"/>
        <end position="429"/>
    </location>
</feature>
<evidence type="ECO:0000313" key="12">
    <source>
        <dbReference type="EMBL" id="ACY16973.1"/>
    </source>
</evidence>
<dbReference type="PANTHER" id="PTHR10277:SF9">
    <property type="entry name" value="2-ISOPROPYLMALATE SYNTHASE 1, CHLOROPLASTIC-RELATED"/>
    <property type="match status" value="1"/>
</dbReference>
<evidence type="ECO:0000313" key="13">
    <source>
        <dbReference type="Proteomes" id="UP000001880"/>
    </source>
</evidence>
<dbReference type="InterPro" id="IPR000891">
    <property type="entry name" value="PYR_CT"/>
</dbReference>
<dbReference type="InterPro" id="IPR002034">
    <property type="entry name" value="AIPM/Hcit_synth_CS"/>
</dbReference>
<gene>
    <name evidence="12" type="ordered locus">Hoch_4480</name>
</gene>
<keyword evidence="5" id="KW-0028">Amino-acid biosynthesis</keyword>
<dbReference type="EC" id="2.3.3.13" evidence="3"/>
<evidence type="ECO:0000256" key="3">
    <source>
        <dbReference type="ARBA" id="ARBA00012973"/>
    </source>
</evidence>
<protein>
    <recommendedName>
        <fullName evidence="3">2-isopropylmalate synthase</fullName>
        <ecNumber evidence="3">2.3.3.13</ecNumber>
    </recommendedName>
</protein>
<dbReference type="InterPro" id="IPR013785">
    <property type="entry name" value="Aldolase_TIM"/>
</dbReference>
<dbReference type="Pfam" id="PF00682">
    <property type="entry name" value="HMGL-like"/>
    <property type="match status" value="1"/>
</dbReference>
<dbReference type="InterPro" id="IPR050073">
    <property type="entry name" value="2-IPM_HCS-like"/>
</dbReference>
<evidence type="ECO:0000256" key="5">
    <source>
        <dbReference type="ARBA" id="ARBA00022605"/>
    </source>
</evidence>